<protein>
    <submittedName>
        <fullName evidence="1">Uncharacterized protein</fullName>
    </submittedName>
</protein>
<dbReference type="EMBL" id="DNAN01000641">
    <property type="protein sequence ID" value="HAW77697.1"/>
    <property type="molecule type" value="Genomic_DNA"/>
</dbReference>
<feature type="non-terminal residue" evidence="1">
    <location>
        <position position="1"/>
    </location>
</feature>
<accession>A0A350P8T0</accession>
<name>A0A350P8T0_9ALTE</name>
<dbReference type="AlphaFoldDB" id="A0A350P8T0"/>
<comment type="caution">
    <text evidence="1">The sequence shown here is derived from an EMBL/GenBank/DDBJ whole genome shotgun (WGS) entry which is preliminary data.</text>
</comment>
<sequence>SRGNIRQSLSTTYDFGFGQKDSAGNYRRQFDRTNLIANNAQPFYNAIASRGFNFNPAGARQN</sequence>
<evidence type="ECO:0000313" key="1">
    <source>
        <dbReference type="EMBL" id="HAW77697.1"/>
    </source>
</evidence>
<evidence type="ECO:0000313" key="2">
    <source>
        <dbReference type="Proteomes" id="UP000263517"/>
    </source>
</evidence>
<organism evidence="1 2">
    <name type="scientific">Alteromonas australica</name>
    <dbReference type="NCBI Taxonomy" id="589873"/>
    <lineage>
        <taxon>Bacteria</taxon>
        <taxon>Pseudomonadati</taxon>
        <taxon>Pseudomonadota</taxon>
        <taxon>Gammaproteobacteria</taxon>
        <taxon>Alteromonadales</taxon>
        <taxon>Alteromonadaceae</taxon>
        <taxon>Alteromonas/Salinimonas group</taxon>
        <taxon>Alteromonas</taxon>
    </lineage>
</organism>
<gene>
    <name evidence="1" type="ORF">DCW74_18425</name>
</gene>
<proteinExistence type="predicted"/>
<dbReference type="Proteomes" id="UP000263517">
    <property type="component" value="Unassembled WGS sequence"/>
</dbReference>
<reference evidence="1 2" key="1">
    <citation type="journal article" date="2018" name="Nat. Biotechnol.">
        <title>A standardized bacterial taxonomy based on genome phylogeny substantially revises the tree of life.</title>
        <authorList>
            <person name="Parks D.H."/>
            <person name="Chuvochina M."/>
            <person name="Waite D.W."/>
            <person name="Rinke C."/>
            <person name="Skarshewski A."/>
            <person name="Chaumeil P.A."/>
            <person name="Hugenholtz P."/>
        </authorList>
    </citation>
    <scope>NUCLEOTIDE SEQUENCE [LARGE SCALE GENOMIC DNA]</scope>
    <source>
        <strain evidence="1">UBA11978</strain>
    </source>
</reference>